<reference evidence="2" key="1">
    <citation type="submission" date="2022-05" db="EMBL/GenBank/DDBJ databases">
        <title>Impact of host demography and evolutionary history on endosymbiont molecular evolution: a test in carpenter ants (Genus Camponotus) and their Blochmannia endosymbionts.</title>
        <authorList>
            <person name="Manthey J.D."/>
            <person name="Giron J.C."/>
            <person name="Hruska J.P."/>
        </authorList>
    </citation>
    <scope>NUCLEOTIDE SEQUENCE</scope>
    <source>
        <strain evidence="2">C-006</strain>
    </source>
</reference>
<dbReference type="Gene3D" id="3.30.1150.10">
    <property type="match status" value="1"/>
</dbReference>
<gene>
    <name evidence="2" type="primary">tolA</name>
    <name evidence="2" type="ORF">M9405_01610</name>
</gene>
<evidence type="ECO:0000313" key="2">
    <source>
        <dbReference type="EMBL" id="URJ25397.1"/>
    </source>
</evidence>
<dbReference type="Proteomes" id="UP001056834">
    <property type="component" value="Chromosome"/>
</dbReference>
<feature type="compositionally biased region" description="Polar residues" evidence="1">
    <location>
        <begin position="93"/>
        <end position="112"/>
    </location>
</feature>
<organism evidence="2 3">
    <name type="scientific">Candidatus Blochmannia ocreatus</name>
    <name type="common">nom. nud.</name>
    <dbReference type="NCBI Taxonomy" id="251538"/>
    <lineage>
        <taxon>Bacteria</taxon>
        <taxon>Pseudomonadati</taxon>
        <taxon>Pseudomonadota</taxon>
        <taxon>Gammaproteobacteria</taxon>
        <taxon>Enterobacterales</taxon>
        <taxon>Enterobacteriaceae</taxon>
        <taxon>ant endosymbionts</taxon>
        <taxon>Candidatus Blochmanniella</taxon>
    </lineage>
</organism>
<dbReference type="SUPFAM" id="SSF74653">
    <property type="entry name" value="TolA/TonB C-terminal domain"/>
    <property type="match status" value="1"/>
</dbReference>
<name>A0ABY4STU7_9ENTR</name>
<sequence length="226" mass="25557">MIICIFLYTRIIAEKKKYDTDNKINNEKHSMYNTLINDEPKKILTENNNVLLLNQPNRFKLTDTPQQKPSSVTQKNTDHSDTTTQKKHALKNNVKQKNITTDNIGQKNTRNNSNELDNLLNTFINDIKIPAKNNAINNDEINAYKKIISKSIQNKFYNASSYSGKQCTIRIKFAPDGAILSVSSISGDPELCQAAIIAVKSAKIPQPLNINIYKAFENTILNFAPQ</sequence>
<dbReference type="RefSeq" id="WP_250223528.1">
    <property type="nucleotide sequence ID" value="NZ_CP097762.1"/>
</dbReference>
<dbReference type="EMBL" id="CP097762">
    <property type="protein sequence ID" value="URJ25397.1"/>
    <property type="molecule type" value="Genomic_DNA"/>
</dbReference>
<keyword evidence="3" id="KW-1185">Reference proteome</keyword>
<protein>
    <submittedName>
        <fullName evidence="2">Cell envelope integrity protein TolA</fullName>
    </submittedName>
</protein>
<dbReference type="NCBIfam" id="TIGR02794">
    <property type="entry name" value="tolA_full"/>
    <property type="match status" value="1"/>
</dbReference>
<dbReference type="Pfam" id="PF06519">
    <property type="entry name" value="TolA"/>
    <property type="match status" value="1"/>
</dbReference>
<evidence type="ECO:0000256" key="1">
    <source>
        <dbReference type="SAM" id="MobiDB-lite"/>
    </source>
</evidence>
<feature type="region of interest" description="Disordered" evidence="1">
    <location>
        <begin position="60"/>
        <end position="112"/>
    </location>
</feature>
<accession>A0ABY4STU7</accession>
<dbReference type="InterPro" id="IPR014161">
    <property type="entry name" value="Tol-Pal_TolA"/>
</dbReference>
<proteinExistence type="predicted"/>
<evidence type="ECO:0000313" key="3">
    <source>
        <dbReference type="Proteomes" id="UP001056834"/>
    </source>
</evidence>
<feature type="compositionally biased region" description="Polar residues" evidence="1">
    <location>
        <begin position="60"/>
        <end position="75"/>
    </location>
</feature>